<proteinExistence type="predicted"/>
<keyword evidence="2" id="KW-1185">Reference proteome</keyword>
<protein>
    <recommendedName>
        <fullName evidence="3">DUF945 domain-containing protein</fullName>
    </recommendedName>
</protein>
<gene>
    <name evidence="1" type="ORF">J5V48_06910</name>
</gene>
<evidence type="ECO:0008006" key="3">
    <source>
        <dbReference type="Google" id="ProtNLM"/>
    </source>
</evidence>
<reference evidence="1 2" key="1">
    <citation type="submission" date="2021-03" db="EMBL/GenBank/DDBJ databases">
        <title>Succinivibrio sp. nov. isolated from feces of cow.</title>
        <authorList>
            <person name="Choi J.-Y."/>
        </authorList>
    </citation>
    <scope>NUCLEOTIDE SEQUENCE [LARGE SCALE GENOMIC DNA]</scope>
    <source>
        <strain evidence="1 2">AGMB01872</strain>
    </source>
</reference>
<evidence type="ECO:0000313" key="1">
    <source>
        <dbReference type="EMBL" id="MBW7570619.1"/>
    </source>
</evidence>
<dbReference type="RefSeq" id="WP_219937843.1">
    <property type="nucleotide sequence ID" value="NZ_JAGFNY010000023.1"/>
</dbReference>
<accession>A0ABS7DH46</accession>
<dbReference type="Proteomes" id="UP000731465">
    <property type="component" value="Unassembled WGS sequence"/>
</dbReference>
<organism evidence="1 2">
    <name type="scientific">Succinivibrio faecicola</name>
    <dbReference type="NCBI Taxonomy" id="2820300"/>
    <lineage>
        <taxon>Bacteria</taxon>
        <taxon>Pseudomonadati</taxon>
        <taxon>Pseudomonadota</taxon>
        <taxon>Gammaproteobacteria</taxon>
        <taxon>Aeromonadales</taxon>
        <taxon>Succinivibrionaceae</taxon>
        <taxon>Succinivibrio</taxon>
    </lineage>
</organism>
<sequence length="387" mass="43340">MKRTLKWISILTLSIVALYFAGVYATGYAIRYGLKNIDQYVKKGLNVQTNVKNVDDIFELSYTSEKSSLFTENGYISLKIDKSVKKTPVNFLIGFVNAEFFADTSAVNSTVFKLFDDVLEDFLGQSIDRSIKLTSSKSSIKGSVGILKGAQVDVLFNAPYKSNKKKLTFEALVNASLSKNISAYVNSSDLFFADFSAKKLELNLGFCGFDRLERFDSFNLSADNLSLSNLKFTDLNLIATGINNTDESFDVKIDLKSKEIVNSVSDVKAVMIAKGLSYDEINSALKEGDLDRCFDSLNRIDISKFDAVLDNSLKTYVGVFRKNAIKFSSNGYLKFDSNNDVFLQEAFLSVKTNDAKGAEFLFKKKNGEYVCNLEYKNERLYINGMRL</sequence>
<evidence type="ECO:0000313" key="2">
    <source>
        <dbReference type="Proteomes" id="UP000731465"/>
    </source>
</evidence>
<name>A0ABS7DH46_9GAMM</name>
<comment type="caution">
    <text evidence="1">The sequence shown here is derived from an EMBL/GenBank/DDBJ whole genome shotgun (WGS) entry which is preliminary data.</text>
</comment>
<dbReference type="EMBL" id="JAGFNY010000023">
    <property type="protein sequence ID" value="MBW7570619.1"/>
    <property type="molecule type" value="Genomic_DNA"/>
</dbReference>